<dbReference type="Gene3D" id="3.10.450.50">
    <property type="match status" value="1"/>
</dbReference>
<proteinExistence type="predicted"/>
<dbReference type="SUPFAM" id="SSF54427">
    <property type="entry name" value="NTF2-like"/>
    <property type="match status" value="1"/>
</dbReference>
<dbReference type="InterPro" id="IPR032710">
    <property type="entry name" value="NTF2-like_dom_sf"/>
</dbReference>
<gene>
    <name evidence="2" type="ORF">FX987_03423</name>
</gene>
<protein>
    <recommendedName>
        <fullName evidence="1">SnoaL-like domain-containing protein</fullName>
    </recommendedName>
</protein>
<reference evidence="2 3" key="1">
    <citation type="submission" date="2019-12" db="EMBL/GenBank/DDBJ databases">
        <title>Genome sequencing and assembly of endphytes of Porphyra tenera.</title>
        <authorList>
            <person name="Park J.M."/>
            <person name="Shin R."/>
            <person name="Jo S.H."/>
        </authorList>
    </citation>
    <scope>NUCLEOTIDE SEQUENCE [LARGE SCALE GENOMIC DNA]</scope>
    <source>
        <strain evidence="2 3">GPM3</strain>
    </source>
</reference>
<dbReference type="Pfam" id="PF12680">
    <property type="entry name" value="SnoaL_2"/>
    <property type="match status" value="1"/>
</dbReference>
<dbReference type="RefSeq" id="WP_022521599.1">
    <property type="nucleotide sequence ID" value="NZ_CP054580.1"/>
</dbReference>
<evidence type="ECO:0000259" key="1">
    <source>
        <dbReference type="Pfam" id="PF12680"/>
    </source>
</evidence>
<name>A0AAP9NRC8_9GAMM</name>
<organism evidence="2 3">
    <name type="scientific">Vreelandella titanicae</name>
    <dbReference type="NCBI Taxonomy" id="664683"/>
    <lineage>
        <taxon>Bacteria</taxon>
        <taxon>Pseudomonadati</taxon>
        <taxon>Pseudomonadota</taxon>
        <taxon>Gammaproteobacteria</taxon>
        <taxon>Oceanospirillales</taxon>
        <taxon>Halomonadaceae</taxon>
        <taxon>Vreelandella</taxon>
    </lineage>
</organism>
<dbReference type="InterPro" id="IPR037401">
    <property type="entry name" value="SnoaL-like"/>
</dbReference>
<sequence>MSDIAKQREAIIRKYFDGCNEANVEKMMHCFTKDAVHYFPPGLPDIPWRSARTIAEKWVWCVENFGSSWTIENVLVGADGYEAVIEWTHWKAKLGEALRGDEWYRFDPETGLITEIRAYYASRVDKERPMNELEGFDYAGRGYALKPPVQS</sequence>
<keyword evidence="3" id="KW-1185">Reference proteome</keyword>
<dbReference type="EMBL" id="CP054580">
    <property type="protein sequence ID" value="QKS25627.1"/>
    <property type="molecule type" value="Genomic_DNA"/>
</dbReference>
<evidence type="ECO:0000313" key="2">
    <source>
        <dbReference type="EMBL" id="QKS25627.1"/>
    </source>
</evidence>
<feature type="domain" description="SnoaL-like" evidence="1">
    <location>
        <begin position="12"/>
        <end position="116"/>
    </location>
</feature>
<evidence type="ECO:0000313" key="3">
    <source>
        <dbReference type="Proteomes" id="UP000509761"/>
    </source>
</evidence>
<accession>A0AAP9NRC8</accession>
<dbReference type="AlphaFoldDB" id="A0AAP9NRC8"/>
<dbReference type="Proteomes" id="UP000509761">
    <property type="component" value="Chromosome"/>
</dbReference>